<gene>
    <name evidence="1" type="ORF">P43SY_010697</name>
</gene>
<sequence length="94" mass="10235">MDEATAAMDHATEQKLSQMIRRELAHVTLLTIAHRLATVLDSDRILVLDAGRIVEFDAPTTLLQDEANAFSSLVRSADMASGSSFGDGCRIMNE</sequence>
<comment type="caution">
    <text evidence="1">The sequence shown here is derived from an EMBL/GenBank/DDBJ whole genome shotgun (WGS) entry which is preliminary data.</text>
</comment>
<dbReference type="EMBL" id="JAKCXM010000717">
    <property type="protein sequence ID" value="KAJ0392110.1"/>
    <property type="molecule type" value="Genomic_DNA"/>
</dbReference>
<reference evidence="1" key="1">
    <citation type="submission" date="2021-12" db="EMBL/GenBank/DDBJ databases">
        <title>Prjna785345.</title>
        <authorList>
            <person name="Rujirawat T."/>
            <person name="Krajaejun T."/>
        </authorList>
    </citation>
    <scope>NUCLEOTIDE SEQUENCE</scope>
    <source>
        <strain evidence="1">Pi057C3</strain>
    </source>
</reference>
<organism evidence="1 2">
    <name type="scientific">Pythium insidiosum</name>
    <name type="common">Pythiosis disease agent</name>
    <dbReference type="NCBI Taxonomy" id="114742"/>
    <lineage>
        <taxon>Eukaryota</taxon>
        <taxon>Sar</taxon>
        <taxon>Stramenopiles</taxon>
        <taxon>Oomycota</taxon>
        <taxon>Peronosporomycetes</taxon>
        <taxon>Pythiales</taxon>
        <taxon>Pythiaceae</taxon>
        <taxon>Pythium</taxon>
    </lineage>
</organism>
<accession>A0AAD5Q3P8</accession>
<dbReference type="GO" id="GO:0015421">
    <property type="term" value="F:ABC-type oligopeptide transporter activity"/>
    <property type="evidence" value="ECO:0007669"/>
    <property type="project" value="TreeGrafter"/>
</dbReference>
<proteinExistence type="predicted"/>
<dbReference type="PANTHER" id="PTHR43394">
    <property type="entry name" value="ATP-DEPENDENT PERMEASE MDL1, MITOCHONDRIAL"/>
    <property type="match status" value="1"/>
</dbReference>
<dbReference type="AlphaFoldDB" id="A0AAD5Q3P8"/>
<evidence type="ECO:0000313" key="1">
    <source>
        <dbReference type="EMBL" id="KAJ0392110.1"/>
    </source>
</evidence>
<dbReference type="Gene3D" id="3.40.50.300">
    <property type="entry name" value="P-loop containing nucleotide triphosphate hydrolases"/>
    <property type="match status" value="1"/>
</dbReference>
<keyword evidence="2" id="KW-1185">Reference proteome</keyword>
<protein>
    <submittedName>
        <fullName evidence="1">Uncharacterized protein</fullName>
    </submittedName>
</protein>
<name>A0AAD5Q3P8_PYTIN</name>
<dbReference type="InterPro" id="IPR039421">
    <property type="entry name" value="Type_1_exporter"/>
</dbReference>
<dbReference type="SUPFAM" id="SSF52540">
    <property type="entry name" value="P-loop containing nucleoside triphosphate hydrolases"/>
    <property type="match status" value="1"/>
</dbReference>
<dbReference type="PANTHER" id="PTHR43394:SF1">
    <property type="entry name" value="ATP-BINDING CASSETTE SUB-FAMILY B MEMBER 10, MITOCHONDRIAL"/>
    <property type="match status" value="1"/>
</dbReference>
<evidence type="ECO:0000313" key="2">
    <source>
        <dbReference type="Proteomes" id="UP001209570"/>
    </source>
</evidence>
<dbReference type="InterPro" id="IPR027417">
    <property type="entry name" value="P-loop_NTPase"/>
</dbReference>
<dbReference type="Proteomes" id="UP001209570">
    <property type="component" value="Unassembled WGS sequence"/>
</dbReference>